<dbReference type="EMBL" id="MU864351">
    <property type="protein sequence ID" value="KAK4193227.1"/>
    <property type="molecule type" value="Genomic_DNA"/>
</dbReference>
<protein>
    <submittedName>
        <fullName evidence="11">Isotrichodermin C-15 hydroxylase</fullName>
    </submittedName>
</protein>
<keyword evidence="10" id="KW-1133">Transmembrane helix</keyword>
<evidence type="ECO:0000256" key="4">
    <source>
        <dbReference type="ARBA" id="ARBA00022723"/>
    </source>
</evidence>
<keyword evidence="3 8" id="KW-0349">Heme</keyword>
<dbReference type="GO" id="GO:0004497">
    <property type="term" value="F:monooxygenase activity"/>
    <property type="evidence" value="ECO:0007669"/>
    <property type="project" value="UniProtKB-KW"/>
</dbReference>
<dbReference type="PROSITE" id="PS00086">
    <property type="entry name" value="CYTOCHROME_P450"/>
    <property type="match status" value="1"/>
</dbReference>
<evidence type="ECO:0000256" key="3">
    <source>
        <dbReference type="ARBA" id="ARBA00022617"/>
    </source>
</evidence>
<organism evidence="11 12">
    <name type="scientific">Podospora australis</name>
    <dbReference type="NCBI Taxonomy" id="1536484"/>
    <lineage>
        <taxon>Eukaryota</taxon>
        <taxon>Fungi</taxon>
        <taxon>Dikarya</taxon>
        <taxon>Ascomycota</taxon>
        <taxon>Pezizomycotina</taxon>
        <taxon>Sordariomycetes</taxon>
        <taxon>Sordariomycetidae</taxon>
        <taxon>Sordariales</taxon>
        <taxon>Podosporaceae</taxon>
        <taxon>Podospora</taxon>
    </lineage>
</organism>
<evidence type="ECO:0000256" key="5">
    <source>
        <dbReference type="ARBA" id="ARBA00023002"/>
    </source>
</evidence>
<gene>
    <name evidence="11" type="ORF">QBC35DRAFT_511180</name>
</gene>
<reference evidence="11" key="2">
    <citation type="submission" date="2023-05" db="EMBL/GenBank/DDBJ databases">
        <authorList>
            <consortium name="Lawrence Berkeley National Laboratory"/>
            <person name="Steindorff A."/>
            <person name="Hensen N."/>
            <person name="Bonometti L."/>
            <person name="Westerberg I."/>
            <person name="Brannstrom I.O."/>
            <person name="Guillou S."/>
            <person name="Cros-Aarteil S."/>
            <person name="Calhoun S."/>
            <person name="Haridas S."/>
            <person name="Kuo A."/>
            <person name="Mondo S."/>
            <person name="Pangilinan J."/>
            <person name="Riley R."/>
            <person name="Labutti K."/>
            <person name="Andreopoulos B."/>
            <person name="Lipzen A."/>
            <person name="Chen C."/>
            <person name="Yanf M."/>
            <person name="Daum C."/>
            <person name="Ng V."/>
            <person name="Clum A."/>
            <person name="Ohm R."/>
            <person name="Martin F."/>
            <person name="Silar P."/>
            <person name="Natvig D."/>
            <person name="Lalanne C."/>
            <person name="Gautier V."/>
            <person name="Ament-Velasquez S.L."/>
            <person name="Kruys A."/>
            <person name="Hutchinson M.I."/>
            <person name="Powell A.J."/>
            <person name="Barry K."/>
            <person name="Miller A.N."/>
            <person name="Grigoriev I.V."/>
            <person name="Debuchy R."/>
            <person name="Gladieux P."/>
            <person name="Thoren M.H."/>
            <person name="Johannesson H."/>
        </authorList>
    </citation>
    <scope>NUCLEOTIDE SEQUENCE</scope>
    <source>
        <strain evidence="11">PSN309</strain>
    </source>
</reference>
<dbReference type="InterPro" id="IPR036396">
    <property type="entry name" value="Cyt_P450_sf"/>
</dbReference>
<comment type="cofactor">
    <cofactor evidence="1 8">
        <name>heme</name>
        <dbReference type="ChEBI" id="CHEBI:30413"/>
    </cofactor>
</comment>
<evidence type="ECO:0000256" key="2">
    <source>
        <dbReference type="ARBA" id="ARBA00010617"/>
    </source>
</evidence>
<sequence length="470" mass="53534">MIDLGAYLGEASFKGLVLLGCIIITLFVWQLSTIAWHVFFHPLRHFPGPLLQRASRLPYAIQQARGLSGFRTQQLHEKYGPVVRITPNHLSFTDPRAWRDIYSNSPRGKSEWPEMPKCRVFFARVDDQPDSILSTEYPEHQNIRRALSQGFSEASLSMQESMIMKHVNLLMHQLHKRCDSNHRETLDMTAWYNWATFDITGDLVFGQSFQCLEKCEYHPFILEILKGLKAISIFISLIYLGHRWLVRLIFRVVGNQGIALLRKTVDDLVLGRLSMEAGRSDVLEDILKHRQEWGFSFSQISANAFIITIAGSETSATALAGTTYLLLSNPRTLKTLTEEILRVVPPEGREIAGHFVPGGTFVEVQSWSINHSPDNWTEPWAFRPERFLVGGEEAKKGGDILEASQPFSQGPRNCIGRSLSMAEMRLILSRIILDFDMRLGEDVGDWILQQRSYPLWDKGPLNVLLTPVRS</sequence>
<accession>A0AAN6X8F4</accession>
<name>A0AAN6X8F4_9PEZI</name>
<evidence type="ECO:0000256" key="1">
    <source>
        <dbReference type="ARBA" id="ARBA00001971"/>
    </source>
</evidence>
<evidence type="ECO:0000256" key="6">
    <source>
        <dbReference type="ARBA" id="ARBA00023004"/>
    </source>
</evidence>
<dbReference type="InterPro" id="IPR050121">
    <property type="entry name" value="Cytochrome_P450_monoxygenase"/>
</dbReference>
<evidence type="ECO:0000313" key="12">
    <source>
        <dbReference type="Proteomes" id="UP001302126"/>
    </source>
</evidence>
<dbReference type="GO" id="GO:0016705">
    <property type="term" value="F:oxidoreductase activity, acting on paired donors, with incorporation or reduction of molecular oxygen"/>
    <property type="evidence" value="ECO:0007669"/>
    <property type="project" value="InterPro"/>
</dbReference>
<dbReference type="InterPro" id="IPR001128">
    <property type="entry name" value="Cyt_P450"/>
</dbReference>
<keyword evidence="10" id="KW-0812">Transmembrane</keyword>
<dbReference type="PRINTS" id="PR00463">
    <property type="entry name" value="EP450I"/>
</dbReference>
<evidence type="ECO:0000256" key="10">
    <source>
        <dbReference type="SAM" id="Phobius"/>
    </source>
</evidence>
<dbReference type="PANTHER" id="PTHR24305">
    <property type="entry name" value="CYTOCHROME P450"/>
    <property type="match status" value="1"/>
</dbReference>
<feature type="binding site" description="axial binding residue" evidence="8">
    <location>
        <position position="414"/>
    </location>
    <ligand>
        <name>heme</name>
        <dbReference type="ChEBI" id="CHEBI:30413"/>
    </ligand>
    <ligandPart>
        <name>Fe</name>
        <dbReference type="ChEBI" id="CHEBI:18248"/>
    </ligandPart>
</feature>
<evidence type="ECO:0000256" key="8">
    <source>
        <dbReference type="PIRSR" id="PIRSR602401-1"/>
    </source>
</evidence>
<dbReference type="CDD" id="cd11058">
    <property type="entry name" value="CYP60B-like"/>
    <property type="match status" value="1"/>
</dbReference>
<dbReference type="SUPFAM" id="SSF48264">
    <property type="entry name" value="Cytochrome P450"/>
    <property type="match status" value="1"/>
</dbReference>
<dbReference type="GO" id="GO:0020037">
    <property type="term" value="F:heme binding"/>
    <property type="evidence" value="ECO:0007669"/>
    <property type="project" value="InterPro"/>
</dbReference>
<evidence type="ECO:0000313" key="11">
    <source>
        <dbReference type="EMBL" id="KAK4193227.1"/>
    </source>
</evidence>
<dbReference type="Pfam" id="PF00067">
    <property type="entry name" value="p450"/>
    <property type="match status" value="1"/>
</dbReference>
<dbReference type="AlphaFoldDB" id="A0AAN6X8F4"/>
<reference evidence="11" key="1">
    <citation type="journal article" date="2023" name="Mol. Phylogenet. Evol.">
        <title>Genome-scale phylogeny and comparative genomics of the fungal order Sordariales.</title>
        <authorList>
            <person name="Hensen N."/>
            <person name="Bonometti L."/>
            <person name="Westerberg I."/>
            <person name="Brannstrom I.O."/>
            <person name="Guillou S."/>
            <person name="Cros-Aarteil S."/>
            <person name="Calhoun S."/>
            <person name="Haridas S."/>
            <person name="Kuo A."/>
            <person name="Mondo S."/>
            <person name="Pangilinan J."/>
            <person name="Riley R."/>
            <person name="LaButti K."/>
            <person name="Andreopoulos B."/>
            <person name="Lipzen A."/>
            <person name="Chen C."/>
            <person name="Yan M."/>
            <person name="Daum C."/>
            <person name="Ng V."/>
            <person name="Clum A."/>
            <person name="Steindorff A."/>
            <person name="Ohm R.A."/>
            <person name="Martin F."/>
            <person name="Silar P."/>
            <person name="Natvig D.O."/>
            <person name="Lalanne C."/>
            <person name="Gautier V."/>
            <person name="Ament-Velasquez S.L."/>
            <person name="Kruys A."/>
            <person name="Hutchinson M.I."/>
            <person name="Powell A.J."/>
            <person name="Barry K."/>
            <person name="Miller A.N."/>
            <person name="Grigoriev I.V."/>
            <person name="Debuchy R."/>
            <person name="Gladieux P."/>
            <person name="Hiltunen Thoren M."/>
            <person name="Johannesson H."/>
        </authorList>
    </citation>
    <scope>NUCLEOTIDE SEQUENCE</scope>
    <source>
        <strain evidence="11">PSN309</strain>
    </source>
</reference>
<comment type="similarity">
    <text evidence="2 9">Belongs to the cytochrome P450 family.</text>
</comment>
<evidence type="ECO:0000256" key="9">
    <source>
        <dbReference type="RuleBase" id="RU000461"/>
    </source>
</evidence>
<keyword evidence="7 9" id="KW-0503">Monooxygenase</keyword>
<dbReference type="Gene3D" id="1.10.630.10">
    <property type="entry name" value="Cytochrome P450"/>
    <property type="match status" value="1"/>
</dbReference>
<dbReference type="InterPro" id="IPR002401">
    <property type="entry name" value="Cyt_P450_E_grp-I"/>
</dbReference>
<keyword evidence="10" id="KW-0472">Membrane</keyword>
<keyword evidence="6 8" id="KW-0408">Iron</keyword>
<keyword evidence="5 9" id="KW-0560">Oxidoreductase</keyword>
<feature type="transmembrane region" description="Helical" evidence="10">
    <location>
        <begin position="16"/>
        <end position="40"/>
    </location>
</feature>
<dbReference type="Proteomes" id="UP001302126">
    <property type="component" value="Unassembled WGS sequence"/>
</dbReference>
<keyword evidence="12" id="KW-1185">Reference proteome</keyword>
<comment type="caution">
    <text evidence="11">The sequence shown here is derived from an EMBL/GenBank/DDBJ whole genome shotgun (WGS) entry which is preliminary data.</text>
</comment>
<dbReference type="InterPro" id="IPR017972">
    <property type="entry name" value="Cyt_P450_CS"/>
</dbReference>
<dbReference type="PRINTS" id="PR00385">
    <property type="entry name" value="P450"/>
</dbReference>
<evidence type="ECO:0000256" key="7">
    <source>
        <dbReference type="ARBA" id="ARBA00023033"/>
    </source>
</evidence>
<dbReference type="GO" id="GO:0005506">
    <property type="term" value="F:iron ion binding"/>
    <property type="evidence" value="ECO:0007669"/>
    <property type="project" value="InterPro"/>
</dbReference>
<proteinExistence type="inferred from homology"/>
<keyword evidence="4 8" id="KW-0479">Metal-binding</keyword>
<dbReference type="PANTHER" id="PTHR24305:SF230">
    <property type="entry name" value="P450, PUTATIVE (EUROFUNG)-RELATED"/>
    <property type="match status" value="1"/>
</dbReference>